<keyword evidence="2" id="KW-0677">Repeat</keyword>
<evidence type="ECO:0008006" key="10">
    <source>
        <dbReference type="Google" id="ProtNLM"/>
    </source>
</evidence>
<feature type="region of interest" description="Disordered" evidence="6">
    <location>
        <begin position="485"/>
        <end position="541"/>
    </location>
</feature>
<comment type="caution">
    <text evidence="8">The sequence shown here is derived from an EMBL/GenBank/DDBJ whole genome shotgun (WGS) entry which is preliminary data.</text>
</comment>
<reference evidence="8" key="1">
    <citation type="journal article" date="2021" name="bioRxiv">
        <title>Whole Genome Assembly and Annotation of Northern Wild Rice, Zizania palustris L., Supports a Whole Genome Duplication in the Zizania Genus.</title>
        <authorList>
            <person name="Haas M."/>
            <person name="Kono T."/>
            <person name="Macchietto M."/>
            <person name="Millas R."/>
            <person name="McGilp L."/>
            <person name="Shao M."/>
            <person name="Duquette J."/>
            <person name="Hirsch C.N."/>
            <person name="Kimball J."/>
        </authorList>
    </citation>
    <scope>NUCLEOTIDE SEQUENCE</scope>
    <source>
        <tissue evidence="8">Fresh leaf tissue</tissue>
    </source>
</reference>
<dbReference type="OrthoDB" id="667795at2759"/>
<gene>
    <name evidence="8" type="ORF">GUJ93_ZPchr0008g11761</name>
</gene>
<dbReference type="EMBL" id="JAAALK010000290">
    <property type="protein sequence ID" value="KAG8046410.1"/>
    <property type="molecule type" value="Genomic_DNA"/>
</dbReference>
<evidence type="ECO:0000256" key="1">
    <source>
        <dbReference type="ARBA" id="ARBA00004123"/>
    </source>
</evidence>
<accession>A0A8J5V1H7</accession>
<feature type="compositionally biased region" description="Polar residues" evidence="6">
    <location>
        <begin position="485"/>
        <end position="496"/>
    </location>
</feature>
<evidence type="ECO:0000256" key="3">
    <source>
        <dbReference type="ARBA" id="ARBA00022803"/>
    </source>
</evidence>
<evidence type="ECO:0000313" key="8">
    <source>
        <dbReference type="EMBL" id="KAG8046410.1"/>
    </source>
</evidence>
<keyword evidence="4" id="KW-0175">Coiled coil</keyword>
<keyword evidence="7" id="KW-0732">Signal</keyword>
<keyword evidence="3" id="KW-0802">TPR repeat</keyword>
<feature type="signal peptide" evidence="7">
    <location>
        <begin position="1"/>
        <end position="31"/>
    </location>
</feature>
<evidence type="ECO:0000256" key="4">
    <source>
        <dbReference type="ARBA" id="ARBA00023054"/>
    </source>
</evidence>
<proteinExistence type="predicted"/>
<evidence type="ECO:0000256" key="7">
    <source>
        <dbReference type="SAM" id="SignalP"/>
    </source>
</evidence>
<feature type="compositionally biased region" description="Low complexity" evidence="6">
    <location>
        <begin position="530"/>
        <end position="541"/>
    </location>
</feature>
<dbReference type="AlphaFoldDB" id="A0A8J5V1H7"/>
<name>A0A8J5V1H7_ZIZPA</name>
<feature type="compositionally biased region" description="Polar residues" evidence="6">
    <location>
        <begin position="509"/>
        <end position="529"/>
    </location>
</feature>
<keyword evidence="9" id="KW-1185">Reference proteome</keyword>
<keyword evidence="5" id="KW-0539">Nucleus</keyword>
<evidence type="ECO:0000256" key="5">
    <source>
        <dbReference type="ARBA" id="ARBA00023242"/>
    </source>
</evidence>
<dbReference type="Proteomes" id="UP000729402">
    <property type="component" value="Unassembled WGS sequence"/>
</dbReference>
<dbReference type="GO" id="GO:0005634">
    <property type="term" value="C:nucleus"/>
    <property type="evidence" value="ECO:0007669"/>
    <property type="project" value="UniProtKB-SubCell"/>
</dbReference>
<reference evidence="8" key="2">
    <citation type="submission" date="2021-02" db="EMBL/GenBank/DDBJ databases">
        <authorList>
            <person name="Kimball J.A."/>
            <person name="Haas M.W."/>
            <person name="Macchietto M."/>
            <person name="Kono T."/>
            <person name="Duquette J."/>
            <person name="Shao M."/>
        </authorList>
    </citation>
    <scope>NUCLEOTIDE SEQUENCE</scope>
    <source>
        <tissue evidence="8">Fresh leaf tissue</tissue>
    </source>
</reference>
<evidence type="ECO:0000256" key="6">
    <source>
        <dbReference type="SAM" id="MobiDB-lite"/>
    </source>
</evidence>
<comment type="subcellular location">
    <subcellularLocation>
        <location evidence="1">Nucleus</location>
    </subcellularLocation>
</comment>
<dbReference type="PANTHER" id="PTHR36326">
    <property type="entry name" value="PROTEIN POLLENLESS 3-LIKE 2"/>
    <property type="match status" value="1"/>
</dbReference>
<protein>
    <recommendedName>
        <fullName evidence="10">Protein POLLENLESS 3-LIKE 2</fullName>
    </recommendedName>
</protein>
<evidence type="ECO:0000313" key="9">
    <source>
        <dbReference type="Proteomes" id="UP000729402"/>
    </source>
</evidence>
<sequence length="669" mass="74322">MPGGGRRLPPPWTSPRWISCTLAGAAGSVHATPPASGGGCSHVTPPASAGGCSHVTPPASGGGCYRVTPPTSGGCSRPPRAPPSADSPYLRAKQAQEIEKDPNKAVPLFWAAINSGDRIESALKDMATVLKQANRAEEAIEAIRSFRDRCPIEAQESLDNILLDLYKKCGRTKEQIEMLMMKLRIVDEELASGRWKTKLSKSHGRVVYLSLRDEKARLLGNLAWAHMQSEYYGKAEMLYRQALAIEADYNKECNLAICLIKTGNVAEAKYLLQAIPKNCSDESHARSFARATEMLRELESPTLPSPITQIKSKESLVCLATDVENLEHLQPQILSTPLTQLKSEEPAILVASDAEKHEDISSRVLQSPITQLKREEPQIVITTSGEKNEECLNEYQDLSRLFNDSATPQSLLEKLRKRLVKEDTPNISRQHRVQIPCFTECLLNSNGATDASENPMQEGKALVNGVRKTWADMVEEDEYQLGDVSSTIGMGNTEKNVNSKHADEKMRRTPTSSEGTSTVQRSSVGGQLQSSSAGSWKRSASKISTDENVNLKFVRTAPAWRHKKVHDYSNRVSQRLDTVHLSEKAQCTEQQPWKSSTAQRSLFPEWKLKCERREHGYVPFGDNEHFQGSSHAQATHRWPKNATNAKPWRLQSRLQVFQEITNETNHKAA</sequence>
<organism evidence="8 9">
    <name type="scientific">Zizania palustris</name>
    <name type="common">Northern wild rice</name>
    <dbReference type="NCBI Taxonomy" id="103762"/>
    <lineage>
        <taxon>Eukaryota</taxon>
        <taxon>Viridiplantae</taxon>
        <taxon>Streptophyta</taxon>
        <taxon>Embryophyta</taxon>
        <taxon>Tracheophyta</taxon>
        <taxon>Spermatophyta</taxon>
        <taxon>Magnoliopsida</taxon>
        <taxon>Liliopsida</taxon>
        <taxon>Poales</taxon>
        <taxon>Poaceae</taxon>
        <taxon>BOP clade</taxon>
        <taxon>Oryzoideae</taxon>
        <taxon>Oryzeae</taxon>
        <taxon>Zizaniinae</taxon>
        <taxon>Zizania</taxon>
    </lineage>
</organism>
<feature type="chain" id="PRO_5035233610" description="Protein POLLENLESS 3-LIKE 2" evidence="7">
    <location>
        <begin position="32"/>
        <end position="669"/>
    </location>
</feature>
<evidence type="ECO:0000256" key="2">
    <source>
        <dbReference type="ARBA" id="ARBA00022737"/>
    </source>
</evidence>
<dbReference type="InterPro" id="IPR044961">
    <property type="entry name" value="MS5/SDI1"/>
</dbReference>
<dbReference type="PANTHER" id="PTHR36326:SF7">
    <property type="entry name" value="PROTEIN POLLENLESS 3-LIKE 2"/>
    <property type="match status" value="1"/>
</dbReference>